<organism evidence="1 2">
    <name type="scientific">Xenorhabdus bovienii (strain SS-2004)</name>
    <name type="common">Xenorhabdus nematophila subsp. bovienii</name>
    <dbReference type="NCBI Taxonomy" id="406818"/>
    <lineage>
        <taxon>Bacteria</taxon>
        <taxon>Pseudomonadati</taxon>
        <taxon>Pseudomonadota</taxon>
        <taxon>Gammaproteobacteria</taxon>
        <taxon>Enterobacterales</taxon>
        <taxon>Morganellaceae</taxon>
        <taxon>Xenorhabdus</taxon>
    </lineage>
</organism>
<reference evidence="1 2" key="1">
    <citation type="journal article" date="2011" name="PLoS ONE">
        <title>The entomopathogenic bacterial endosymbionts xenorhabdus and photorhabdus: convergent lifestyles from divergent genomes.</title>
        <authorList>
            <person name="Chaston J.M."/>
            <person name="Suen G."/>
            <person name="Tucker S.L."/>
            <person name="Andersen A.W."/>
            <person name="Bhasin A."/>
            <person name="Bode E."/>
            <person name="Bode H.B."/>
            <person name="Brachmann A.O."/>
            <person name="Cowles C.E."/>
            <person name="Cowles K.N."/>
            <person name="Darby C."/>
            <person name="de Leon L."/>
            <person name="Drace K."/>
            <person name="Du Z."/>
            <person name="Givaudan A."/>
            <person name="Herbert Tran E.E."/>
            <person name="Jewell K.A."/>
            <person name="Knack J.J."/>
            <person name="Krasomil-Osterfeld K.C."/>
            <person name="Kukor R."/>
            <person name="Lanois A."/>
            <person name="Latreille P."/>
            <person name="Leimgruber N.K."/>
            <person name="Lipke C.M."/>
            <person name="Liu R."/>
            <person name="Lu X."/>
            <person name="Martens E.C."/>
            <person name="Marri P.R."/>
            <person name="Medigue C."/>
            <person name="Menard M.L."/>
            <person name="Miller N.M."/>
            <person name="Morales-Soto N."/>
            <person name="Norton S."/>
            <person name="Ogier J.C."/>
            <person name="Orchard S.S."/>
            <person name="Park D."/>
            <person name="Park Y."/>
            <person name="Qurollo B.A."/>
            <person name="Sugar D.R."/>
            <person name="Richards G.R."/>
            <person name="Rouy Z."/>
            <person name="Slominski B."/>
            <person name="Slominski K."/>
            <person name="Snyder H."/>
            <person name="Tjaden B.C."/>
            <person name="van der Hoeven R."/>
            <person name="Welch R.D."/>
            <person name="Wheeler C."/>
            <person name="Xiang B."/>
            <person name="Barbazuk B."/>
            <person name="Gaudriault S."/>
            <person name="Goodner B."/>
            <person name="Slater S.C."/>
            <person name="Forst S."/>
            <person name="Goldman B.S."/>
            <person name="Goodrich-Blair H."/>
        </authorList>
    </citation>
    <scope>NUCLEOTIDE SEQUENCE [LARGE SCALE GENOMIC DNA]</scope>
    <source>
        <strain evidence="1 2">SS-2004</strain>
    </source>
</reference>
<protein>
    <submittedName>
        <fullName evidence="1">Uncharacterized protein</fullName>
    </submittedName>
</protein>
<dbReference type="STRING" id="406818.XBJ1_3757"/>
<accession>D3V5E6</accession>
<evidence type="ECO:0000313" key="1">
    <source>
        <dbReference type="EMBL" id="CBJ82875.1"/>
    </source>
</evidence>
<dbReference type="HOGENOM" id="CLU_3241534_0_0_6"/>
<dbReference type="KEGG" id="xbo:XBJ1_3757"/>
<evidence type="ECO:0000313" key="2">
    <source>
        <dbReference type="Proteomes" id="UP000002045"/>
    </source>
</evidence>
<gene>
    <name evidence="1" type="ordered locus">XBJ1_3757</name>
</gene>
<proteinExistence type="predicted"/>
<sequence>MTWRESPVYPRTYGEHTIRVKMYTFEPVYPRTYGEHSKYNHLF</sequence>
<dbReference type="Proteomes" id="UP000002045">
    <property type="component" value="Chromosome"/>
</dbReference>
<dbReference type="EMBL" id="FN667741">
    <property type="protein sequence ID" value="CBJ82875.1"/>
    <property type="molecule type" value="Genomic_DNA"/>
</dbReference>
<dbReference type="AlphaFoldDB" id="D3V5E6"/>
<name>D3V5E6_XENBS</name>